<protein>
    <submittedName>
        <fullName evidence="1">Uncharacterized protein</fullName>
    </submittedName>
</protein>
<evidence type="ECO:0000313" key="1">
    <source>
        <dbReference type="EMBL" id="AKS46147.1"/>
    </source>
</evidence>
<sequence length="65" mass="7447">MHFTSNTATIVSEVRTFVMDERKNCVSDREWKFRLRGYGYDVRDTNHGTVLATLPHGVEVCTLDA</sequence>
<reference evidence="1 2" key="1">
    <citation type="journal article" date="2015" name="Genome Announc.">
        <title>Closed Genome Sequence of Octadecabacter temperatus SB1, the First Mesophilic Species of the Genus Octadecabacter.</title>
        <authorList>
            <person name="Voget S."/>
            <person name="Billerbeck S."/>
            <person name="Simon M."/>
            <person name="Daniel R."/>
        </authorList>
    </citation>
    <scope>NUCLEOTIDE SEQUENCE [LARGE SCALE GENOMIC DNA]</scope>
    <source>
        <strain evidence="1 2">SB1</strain>
    </source>
</reference>
<gene>
    <name evidence="1" type="ORF">OSB_15970</name>
</gene>
<dbReference type="KEGG" id="otm:OSB_15970"/>
<organism evidence="1 2">
    <name type="scientific">Octadecabacter temperatus</name>
    <dbReference type="NCBI Taxonomy" id="1458307"/>
    <lineage>
        <taxon>Bacteria</taxon>
        <taxon>Pseudomonadati</taxon>
        <taxon>Pseudomonadota</taxon>
        <taxon>Alphaproteobacteria</taxon>
        <taxon>Rhodobacterales</taxon>
        <taxon>Roseobacteraceae</taxon>
        <taxon>Octadecabacter</taxon>
    </lineage>
</organism>
<dbReference type="EMBL" id="CP012160">
    <property type="protein sequence ID" value="AKS46147.1"/>
    <property type="molecule type" value="Genomic_DNA"/>
</dbReference>
<name>A0A0K0Y5L8_9RHOB</name>
<evidence type="ECO:0000313" key="2">
    <source>
        <dbReference type="Proteomes" id="UP000067444"/>
    </source>
</evidence>
<proteinExistence type="predicted"/>
<dbReference type="PATRIC" id="fig|1458307.3.peg.1612"/>
<dbReference type="STRING" id="1458307.OSB_15970"/>
<dbReference type="RefSeq" id="WP_049834466.1">
    <property type="nucleotide sequence ID" value="NZ_CP012160.1"/>
</dbReference>
<dbReference type="OrthoDB" id="7874863at2"/>
<accession>A0A0K0Y5L8</accession>
<dbReference type="AlphaFoldDB" id="A0A0K0Y5L8"/>
<dbReference type="Proteomes" id="UP000067444">
    <property type="component" value="Chromosome"/>
</dbReference>
<keyword evidence="2" id="KW-1185">Reference proteome</keyword>